<evidence type="ECO:0000256" key="2">
    <source>
        <dbReference type="ARBA" id="ARBA00022692"/>
    </source>
</evidence>
<gene>
    <name evidence="8" type="ORF">D2V07_05705</name>
</gene>
<evidence type="ECO:0000313" key="8">
    <source>
        <dbReference type="EMBL" id="RIV87819.1"/>
    </source>
</evidence>
<dbReference type="AlphaFoldDB" id="A0A418NUY6"/>
<dbReference type="InterPro" id="IPR050932">
    <property type="entry name" value="TM2D1-3-like"/>
</dbReference>
<sequence>MDSRTQQQLIFEAHRKSTGASYLLWFCLGFLGAHRFYLGRTGSGIAQLLMCLSVVGIIPLAFWWLIDAFQIPGMVRDENMKTIRELGGFREPESEARLAAPAPQPSRSFDPRVEEIREMRRR</sequence>
<feature type="compositionally biased region" description="Basic and acidic residues" evidence="5">
    <location>
        <begin position="109"/>
        <end position="122"/>
    </location>
</feature>
<dbReference type="PANTHER" id="PTHR21016:SF25">
    <property type="entry name" value="TM2 DOMAIN-CONTAINING PROTEIN DDB_G0277895-RELATED"/>
    <property type="match status" value="1"/>
</dbReference>
<proteinExistence type="predicted"/>
<dbReference type="RefSeq" id="WP_119585612.1">
    <property type="nucleotide sequence ID" value="NZ_CAWODQ010000012.1"/>
</dbReference>
<keyword evidence="2 6" id="KW-0812">Transmembrane</keyword>
<keyword evidence="9" id="KW-1185">Reference proteome</keyword>
<feature type="region of interest" description="Disordered" evidence="5">
    <location>
        <begin position="94"/>
        <end position="122"/>
    </location>
</feature>
<evidence type="ECO:0000259" key="7">
    <source>
        <dbReference type="Pfam" id="PF05154"/>
    </source>
</evidence>
<evidence type="ECO:0000256" key="3">
    <source>
        <dbReference type="ARBA" id="ARBA00022989"/>
    </source>
</evidence>
<reference evidence="8 9" key="1">
    <citation type="submission" date="2018-08" db="EMBL/GenBank/DDBJ databases">
        <title>Erythrobacter zhengii sp.nov., a bacterium isolated from deep-sea sediment.</title>
        <authorList>
            <person name="Fang C."/>
            <person name="Wu Y.-H."/>
            <person name="Sun C."/>
            <person name="Wang H."/>
            <person name="Cheng H."/>
            <person name="Meng F.-X."/>
            <person name="Wang C.-S."/>
            <person name="Xu X.-W."/>
        </authorList>
    </citation>
    <scope>NUCLEOTIDE SEQUENCE [LARGE SCALE GENOMIC DNA]</scope>
    <source>
        <strain evidence="8 9">V18</strain>
    </source>
</reference>
<dbReference type="OrthoDB" id="2004788at2"/>
<dbReference type="GO" id="GO:0016020">
    <property type="term" value="C:membrane"/>
    <property type="evidence" value="ECO:0007669"/>
    <property type="project" value="UniProtKB-SubCell"/>
</dbReference>
<organism evidence="8 9">
    <name type="scientific">Aurantiacibacter zhengii</name>
    <dbReference type="NCBI Taxonomy" id="2307003"/>
    <lineage>
        <taxon>Bacteria</taxon>
        <taxon>Pseudomonadati</taxon>
        <taxon>Pseudomonadota</taxon>
        <taxon>Alphaproteobacteria</taxon>
        <taxon>Sphingomonadales</taxon>
        <taxon>Erythrobacteraceae</taxon>
        <taxon>Aurantiacibacter</taxon>
    </lineage>
</organism>
<dbReference type="PANTHER" id="PTHR21016">
    <property type="entry name" value="BETA-AMYLOID BINDING PROTEIN-RELATED"/>
    <property type="match status" value="1"/>
</dbReference>
<feature type="transmembrane region" description="Helical" evidence="6">
    <location>
        <begin position="44"/>
        <end position="66"/>
    </location>
</feature>
<keyword evidence="4 6" id="KW-0472">Membrane</keyword>
<evidence type="ECO:0000256" key="6">
    <source>
        <dbReference type="SAM" id="Phobius"/>
    </source>
</evidence>
<feature type="domain" description="TM2" evidence="7">
    <location>
        <begin position="15"/>
        <end position="69"/>
    </location>
</feature>
<evidence type="ECO:0000313" key="9">
    <source>
        <dbReference type="Proteomes" id="UP000286576"/>
    </source>
</evidence>
<accession>A0A418NUY6</accession>
<comment type="caution">
    <text evidence="8">The sequence shown here is derived from an EMBL/GenBank/DDBJ whole genome shotgun (WGS) entry which is preliminary data.</text>
</comment>
<evidence type="ECO:0000256" key="1">
    <source>
        <dbReference type="ARBA" id="ARBA00004141"/>
    </source>
</evidence>
<feature type="transmembrane region" description="Helical" evidence="6">
    <location>
        <begin position="20"/>
        <end position="38"/>
    </location>
</feature>
<protein>
    <submittedName>
        <fullName evidence="8">TM2 domain-containing protein</fullName>
    </submittedName>
</protein>
<comment type="subcellular location">
    <subcellularLocation>
        <location evidence="1">Membrane</location>
        <topology evidence="1">Multi-pass membrane protein</topology>
    </subcellularLocation>
</comment>
<dbReference type="InterPro" id="IPR007829">
    <property type="entry name" value="TM2"/>
</dbReference>
<keyword evidence="3 6" id="KW-1133">Transmembrane helix</keyword>
<evidence type="ECO:0000256" key="4">
    <source>
        <dbReference type="ARBA" id="ARBA00023136"/>
    </source>
</evidence>
<evidence type="ECO:0000256" key="5">
    <source>
        <dbReference type="SAM" id="MobiDB-lite"/>
    </source>
</evidence>
<name>A0A418NUY6_9SPHN</name>
<dbReference type="Pfam" id="PF05154">
    <property type="entry name" value="TM2"/>
    <property type="match status" value="1"/>
</dbReference>
<dbReference type="EMBL" id="QXFL01000002">
    <property type="protein sequence ID" value="RIV87819.1"/>
    <property type="molecule type" value="Genomic_DNA"/>
</dbReference>
<dbReference type="Proteomes" id="UP000286576">
    <property type="component" value="Unassembled WGS sequence"/>
</dbReference>